<accession>A0A0F9SZC6</accession>
<organism evidence="2">
    <name type="scientific">marine sediment metagenome</name>
    <dbReference type="NCBI Taxonomy" id="412755"/>
    <lineage>
        <taxon>unclassified sequences</taxon>
        <taxon>metagenomes</taxon>
        <taxon>ecological metagenomes</taxon>
    </lineage>
</organism>
<feature type="region of interest" description="Disordered" evidence="1">
    <location>
        <begin position="80"/>
        <end position="101"/>
    </location>
</feature>
<name>A0A0F9SZC6_9ZZZZ</name>
<sequence length="111" mass="12475">MVELNKNTKAFRSQLMAAALGAAWTLPSVKEKKVPKAPKWWTLPNISLVDGPKIALQNKAVTTKRVADLRRRIERRKKAYEAHVRAGRPGRAGKQALRARGLRRELQRLGG</sequence>
<proteinExistence type="predicted"/>
<comment type="caution">
    <text evidence="2">The sequence shown here is derived from an EMBL/GenBank/DDBJ whole genome shotgun (WGS) entry which is preliminary data.</text>
</comment>
<dbReference type="EMBL" id="LAZR01000329">
    <property type="protein sequence ID" value="KKN74265.1"/>
    <property type="molecule type" value="Genomic_DNA"/>
</dbReference>
<evidence type="ECO:0000313" key="2">
    <source>
        <dbReference type="EMBL" id="KKN74265.1"/>
    </source>
</evidence>
<gene>
    <name evidence="2" type="ORF">LCGC14_0392040</name>
</gene>
<protein>
    <submittedName>
        <fullName evidence="2">Uncharacterized protein</fullName>
    </submittedName>
</protein>
<dbReference type="AlphaFoldDB" id="A0A0F9SZC6"/>
<evidence type="ECO:0000256" key="1">
    <source>
        <dbReference type="SAM" id="MobiDB-lite"/>
    </source>
</evidence>
<reference evidence="2" key="1">
    <citation type="journal article" date="2015" name="Nature">
        <title>Complex archaea that bridge the gap between prokaryotes and eukaryotes.</title>
        <authorList>
            <person name="Spang A."/>
            <person name="Saw J.H."/>
            <person name="Jorgensen S.L."/>
            <person name="Zaremba-Niedzwiedzka K."/>
            <person name="Martijn J."/>
            <person name="Lind A.E."/>
            <person name="van Eijk R."/>
            <person name="Schleper C."/>
            <person name="Guy L."/>
            <person name="Ettema T.J."/>
        </authorList>
    </citation>
    <scope>NUCLEOTIDE SEQUENCE</scope>
</reference>